<dbReference type="InterPro" id="IPR005471">
    <property type="entry name" value="Tscrpt_reg_IclR_N"/>
</dbReference>
<dbReference type="InterPro" id="IPR014757">
    <property type="entry name" value="Tscrpt_reg_IclR_C"/>
</dbReference>
<keyword evidence="2 6" id="KW-0238">DNA-binding</keyword>
<gene>
    <name evidence="6" type="ORF">SAMN04515678_104223</name>
</gene>
<evidence type="ECO:0000256" key="2">
    <source>
        <dbReference type="ARBA" id="ARBA00023125"/>
    </source>
</evidence>
<dbReference type="GO" id="GO:0003700">
    <property type="term" value="F:DNA-binding transcription factor activity"/>
    <property type="evidence" value="ECO:0007669"/>
    <property type="project" value="TreeGrafter"/>
</dbReference>
<evidence type="ECO:0000256" key="3">
    <source>
        <dbReference type="ARBA" id="ARBA00023163"/>
    </source>
</evidence>
<dbReference type="InterPro" id="IPR029016">
    <property type="entry name" value="GAF-like_dom_sf"/>
</dbReference>
<dbReference type="InterPro" id="IPR050707">
    <property type="entry name" value="HTH_MetabolicPath_Reg"/>
</dbReference>
<keyword evidence="1" id="KW-0805">Transcription regulation</keyword>
<dbReference type="PROSITE" id="PS51078">
    <property type="entry name" value="ICLR_ED"/>
    <property type="match status" value="1"/>
</dbReference>
<dbReference type="GO" id="GO:0045892">
    <property type="term" value="P:negative regulation of DNA-templated transcription"/>
    <property type="evidence" value="ECO:0007669"/>
    <property type="project" value="TreeGrafter"/>
</dbReference>
<evidence type="ECO:0000259" key="4">
    <source>
        <dbReference type="PROSITE" id="PS51077"/>
    </source>
</evidence>
<evidence type="ECO:0000259" key="5">
    <source>
        <dbReference type="PROSITE" id="PS51078"/>
    </source>
</evidence>
<evidence type="ECO:0000313" key="6">
    <source>
        <dbReference type="EMBL" id="SFD92235.1"/>
    </source>
</evidence>
<sequence length="245" mass="26069">MSSGRGSERVLLLLEWMAEQPDSVSLAAASAALGAPKSSVLNLLRMLVDMGYAEKASEHSYRLIRLPGEVGSGRAMHGTLLRQTRPALEAAVQHSQESGFVAVLEDGQVRYLCKVLPDREIRYDRDITVLRNPFRVSSGIVLLTGLENTALTAAARTAEAHGYGDPANLVERVAEAHRDGYAVTRRGVVEGAAGVAAPIYGPNYEVVAALNIAGPADRLADHLTDIIDITTTSARAASAALARRS</sequence>
<feature type="domain" description="IclR-ED" evidence="5">
    <location>
        <begin position="62"/>
        <end position="245"/>
    </location>
</feature>
<dbReference type="Gene3D" id="1.10.10.10">
    <property type="entry name" value="Winged helix-like DNA-binding domain superfamily/Winged helix DNA-binding domain"/>
    <property type="match status" value="1"/>
</dbReference>
<dbReference type="SUPFAM" id="SSF55781">
    <property type="entry name" value="GAF domain-like"/>
    <property type="match status" value="1"/>
</dbReference>
<dbReference type="EMBL" id="FOMS01000004">
    <property type="protein sequence ID" value="SFD92235.1"/>
    <property type="molecule type" value="Genomic_DNA"/>
</dbReference>
<dbReference type="Gene3D" id="3.30.450.40">
    <property type="match status" value="1"/>
</dbReference>
<keyword evidence="7" id="KW-1185">Reference proteome</keyword>
<dbReference type="PANTHER" id="PTHR30136">
    <property type="entry name" value="HELIX-TURN-HELIX TRANSCRIPTIONAL REGULATOR, ICLR FAMILY"/>
    <property type="match status" value="1"/>
</dbReference>
<evidence type="ECO:0000256" key="1">
    <source>
        <dbReference type="ARBA" id="ARBA00023015"/>
    </source>
</evidence>
<dbReference type="Pfam" id="PF01614">
    <property type="entry name" value="IclR_C"/>
    <property type="match status" value="1"/>
</dbReference>
<organism evidence="6 7">
    <name type="scientific">Roseivivax sediminis</name>
    <dbReference type="NCBI Taxonomy" id="936889"/>
    <lineage>
        <taxon>Bacteria</taxon>
        <taxon>Pseudomonadati</taxon>
        <taxon>Pseudomonadota</taxon>
        <taxon>Alphaproteobacteria</taxon>
        <taxon>Rhodobacterales</taxon>
        <taxon>Roseobacteraceae</taxon>
        <taxon>Roseivivax</taxon>
    </lineage>
</organism>
<dbReference type="PROSITE" id="PS51077">
    <property type="entry name" value="HTH_ICLR"/>
    <property type="match status" value="1"/>
</dbReference>
<dbReference type="OrthoDB" id="8357778at2"/>
<dbReference type="Proteomes" id="UP000325289">
    <property type="component" value="Unassembled WGS sequence"/>
</dbReference>
<keyword evidence="3" id="KW-0804">Transcription</keyword>
<name>A0A1I1WAK7_9RHOB</name>
<dbReference type="SUPFAM" id="SSF46785">
    <property type="entry name" value="Winged helix' DNA-binding domain"/>
    <property type="match status" value="1"/>
</dbReference>
<protein>
    <submittedName>
        <fullName evidence="6">DNA-binding transcriptional regulator, IclR family</fullName>
    </submittedName>
</protein>
<dbReference type="PANTHER" id="PTHR30136:SF35">
    <property type="entry name" value="HTH-TYPE TRANSCRIPTIONAL REGULATOR RV1719"/>
    <property type="match status" value="1"/>
</dbReference>
<reference evidence="6 7" key="1">
    <citation type="submission" date="2016-10" db="EMBL/GenBank/DDBJ databases">
        <authorList>
            <person name="Varghese N."/>
            <person name="Submissions S."/>
        </authorList>
    </citation>
    <scope>NUCLEOTIDE SEQUENCE [LARGE SCALE GENOMIC DNA]</scope>
    <source>
        <strain evidence="7">YIM D21,KCTC 23444,ACCC 10710</strain>
    </source>
</reference>
<evidence type="ECO:0000313" key="7">
    <source>
        <dbReference type="Proteomes" id="UP000325289"/>
    </source>
</evidence>
<dbReference type="InterPro" id="IPR036388">
    <property type="entry name" value="WH-like_DNA-bd_sf"/>
</dbReference>
<dbReference type="Pfam" id="PF09339">
    <property type="entry name" value="HTH_IclR"/>
    <property type="match status" value="1"/>
</dbReference>
<proteinExistence type="predicted"/>
<dbReference type="AlphaFoldDB" id="A0A1I1WAK7"/>
<accession>A0A1I1WAK7</accession>
<dbReference type="InterPro" id="IPR036390">
    <property type="entry name" value="WH_DNA-bd_sf"/>
</dbReference>
<dbReference type="GO" id="GO:0003677">
    <property type="term" value="F:DNA binding"/>
    <property type="evidence" value="ECO:0007669"/>
    <property type="project" value="UniProtKB-KW"/>
</dbReference>
<feature type="domain" description="HTH iclR-type" evidence="4">
    <location>
        <begin position="4"/>
        <end position="65"/>
    </location>
</feature>